<evidence type="ECO:0000256" key="1">
    <source>
        <dbReference type="ARBA" id="ARBA00000185"/>
    </source>
</evidence>
<dbReference type="InterPro" id="IPR013048">
    <property type="entry name" value="Meiotic_Spo11"/>
</dbReference>
<evidence type="ECO:0000313" key="16">
    <source>
        <dbReference type="Proteomes" id="UP000290288"/>
    </source>
</evidence>
<sequence>MDIELEFSDDDEGSVSAMEFEDSQTRPTSSFESTTLDEYLAFDDDGGYSCLDIAHVLESALVEEEEEEADSNVDMDEDAEAEGSDTEQCEALDLIEDMVVNFLTQVTTAYTRSSSRSDSDGSEVGEDSRKKGGIKKRPKVEVQLADRRKLDKNGWVYGSVLLYLVVSDTQLFSVLDIAHEALTANMPTTKRDVYYKDVKLFKTQKTVDQVDFGQRAASKGLLCGSGLTIHLFSGETIAGKDTDGVNIPVGEDIESFGVDEDVRWVLVVEKEAVFQTLCRLGVANHACMPGRGIVITGKGYPDVATRHLVKSLADALPKRIPIAALVDCDPYGLDILSVYRYGSKGMQHENELLAARRIRWLGLRTSELSELGIDWDDLLPITRNDEKKILSMLHRPHLPSKWKQELMRTLHLRRKAEIEIISTATSESGNRLLSYLSSRIAKLVGIMGP</sequence>
<dbReference type="Gene3D" id="1.10.10.10">
    <property type="entry name" value="Winged helix-like DNA-binding domain superfamily/Winged helix DNA-binding domain"/>
    <property type="match status" value="1"/>
</dbReference>
<dbReference type="Pfam" id="PF04406">
    <property type="entry name" value="TP6A_N"/>
    <property type="match status" value="1"/>
</dbReference>
<evidence type="ECO:0000256" key="2">
    <source>
        <dbReference type="ARBA" id="ARBA00001946"/>
    </source>
</evidence>
<comment type="cofactor">
    <cofactor evidence="2">
        <name>Mg(2+)</name>
        <dbReference type="ChEBI" id="CHEBI:18420"/>
    </cofactor>
</comment>
<feature type="compositionally biased region" description="Acidic residues" evidence="12">
    <location>
        <begin position="1"/>
        <end position="13"/>
    </location>
</feature>
<organism evidence="15 16">
    <name type="scientific">Candolleomyces aberdarensis</name>
    <dbReference type="NCBI Taxonomy" id="2316362"/>
    <lineage>
        <taxon>Eukaryota</taxon>
        <taxon>Fungi</taxon>
        <taxon>Dikarya</taxon>
        <taxon>Basidiomycota</taxon>
        <taxon>Agaricomycotina</taxon>
        <taxon>Agaricomycetes</taxon>
        <taxon>Agaricomycetidae</taxon>
        <taxon>Agaricales</taxon>
        <taxon>Agaricineae</taxon>
        <taxon>Psathyrellaceae</taxon>
        <taxon>Candolleomyces</taxon>
    </lineage>
</organism>
<evidence type="ECO:0000313" key="15">
    <source>
        <dbReference type="EMBL" id="RXW23514.1"/>
    </source>
</evidence>
<dbReference type="PRINTS" id="PR01551">
    <property type="entry name" value="SPO11HOMOLOG"/>
</dbReference>
<feature type="region of interest" description="Disordered" evidence="12">
    <location>
        <begin position="111"/>
        <end position="136"/>
    </location>
</feature>
<evidence type="ECO:0000256" key="10">
    <source>
        <dbReference type="ARBA" id="ARBA00023235"/>
    </source>
</evidence>
<reference evidence="15 16" key="1">
    <citation type="submission" date="2019-01" db="EMBL/GenBank/DDBJ databases">
        <title>Draft genome sequence of Psathyrella aberdarensis IHI B618.</title>
        <authorList>
            <person name="Buettner E."/>
            <person name="Kellner H."/>
        </authorList>
    </citation>
    <scope>NUCLEOTIDE SEQUENCE [LARGE SCALE GENOMIC DNA]</scope>
    <source>
        <strain evidence="15 16">IHI B618</strain>
    </source>
</reference>
<comment type="catalytic activity">
    <reaction evidence="1">
        <text>ATP-dependent breakage, passage and rejoining of double-stranded DNA.</text>
        <dbReference type="EC" id="5.6.2.2"/>
    </reaction>
</comment>
<evidence type="ECO:0000256" key="3">
    <source>
        <dbReference type="ARBA" id="ARBA00004123"/>
    </source>
</evidence>
<comment type="caution">
    <text evidence="15">The sequence shown here is derived from an EMBL/GenBank/DDBJ whole genome shotgun (WGS) entry which is preliminary data.</text>
</comment>
<dbReference type="GO" id="GO:0042138">
    <property type="term" value="P:meiotic DNA double-strand break formation"/>
    <property type="evidence" value="ECO:0007669"/>
    <property type="project" value="InterPro"/>
</dbReference>
<accession>A0A4Q2DW85</accession>
<dbReference type="CDD" id="cd00223">
    <property type="entry name" value="TOPRIM_TopoIIB_SPO"/>
    <property type="match status" value="1"/>
</dbReference>
<dbReference type="InterPro" id="IPR013049">
    <property type="entry name" value="Spo11/TopoVI_A_N"/>
</dbReference>
<dbReference type="GO" id="GO:0046872">
    <property type="term" value="F:metal ion binding"/>
    <property type="evidence" value="ECO:0007669"/>
    <property type="project" value="UniProtKB-KW"/>
</dbReference>
<gene>
    <name evidence="15" type="ORF">EST38_g2345</name>
</gene>
<comment type="subcellular location">
    <subcellularLocation>
        <location evidence="3">Nucleus</location>
    </subcellularLocation>
</comment>
<protein>
    <recommendedName>
        <fullName evidence="5">DNA topoisomerase (ATP-hydrolyzing)</fullName>
        <ecNumber evidence="5">5.6.2.2</ecNumber>
    </recommendedName>
</protein>
<dbReference type="AlphaFoldDB" id="A0A4Q2DW85"/>
<evidence type="ECO:0000259" key="13">
    <source>
        <dbReference type="Pfam" id="PF04406"/>
    </source>
</evidence>
<dbReference type="GO" id="GO:0003677">
    <property type="term" value="F:DNA binding"/>
    <property type="evidence" value="ECO:0007669"/>
    <property type="project" value="UniProtKB-KW"/>
</dbReference>
<dbReference type="EC" id="5.6.2.2" evidence="5"/>
<evidence type="ECO:0000256" key="12">
    <source>
        <dbReference type="SAM" id="MobiDB-lite"/>
    </source>
</evidence>
<keyword evidence="8" id="KW-0799">Topoisomerase</keyword>
<dbReference type="GO" id="GO:0000706">
    <property type="term" value="P:meiotic DNA double-strand break processing"/>
    <property type="evidence" value="ECO:0007669"/>
    <property type="project" value="TreeGrafter"/>
</dbReference>
<evidence type="ECO:0000256" key="4">
    <source>
        <dbReference type="ARBA" id="ARBA00006559"/>
    </source>
</evidence>
<dbReference type="Pfam" id="PF21180">
    <property type="entry name" value="TOP6A-Spo11_Toprim"/>
    <property type="match status" value="1"/>
</dbReference>
<keyword evidence="11" id="KW-0539">Nucleus</keyword>
<dbReference type="PANTHER" id="PTHR10848:SF0">
    <property type="entry name" value="MEIOTIC RECOMBINATION PROTEIN SPO11"/>
    <property type="match status" value="1"/>
</dbReference>
<proteinExistence type="inferred from homology"/>
<dbReference type="InterPro" id="IPR036078">
    <property type="entry name" value="Spo11/TopoVI_A_sf"/>
</dbReference>
<evidence type="ECO:0000256" key="11">
    <source>
        <dbReference type="ARBA" id="ARBA00023242"/>
    </source>
</evidence>
<dbReference type="GO" id="GO:0007131">
    <property type="term" value="P:reciprocal meiotic recombination"/>
    <property type="evidence" value="ECO:0007669"/>
    <property type="project" value="TreeGrafter"/>
</dbReference>
<dbReference type="InterPro" id="IPR036388">
    <property type="entry name" value="WH-like_DNA-bd_sf"/>
</dbReference>
<dbReference type="InterPro" id="IPR034136">
    <property type="entry name" value="TOPRIM_Topo6A/Spo11"/>
</dbReference>
<dbReference type="InterPro" id="IPR002815">
    <property type="entry name" value="Spo11/TopoVI_A"/>
</dbReference>
<dbReference type="EMBL" id="SDEE01000040">
    <property type="protein sequence ID" value="RXW23514.1"/>
    <property type="molecule type" value="Genomic_DNA"/>
</dbReference>
<evidence type="ECO:0000256" key="6">
    <source>
        <dbReference type="ARBA" id="ARBA00022723"/>
    </source>
</evidence>
<dbReference type="Gene3D" id="3.40.1360.10">
    <property type="match status" value="1"/>
</dbReference>
<dbReference type="Proteomes" id="UP000290288">
    <property type="component" value="Unassembled WGS sequence"/>
</dbReference>
<dbReference type="PANTHER" id="PTHR10848">
    <property type="entry name" value="MEIOTIC RECOMBINATION PROTEIN SPO11"/>
    <property type="match status" value="1"/>
</dbReference>
<feature type="domain" description="Topoisomerase 6 subunit A/Spo11 TOPRIM" evidence="14">
    <location>
        <begin position="264"/>
        <end position="426"/>
    </location>
</feature>
<dbReference type="GO" id="GO:0003918">
    <property type="term" value="F:DNA topoisomerase type II (double strand cut, ATP-hydrolyzing) activity"/>
    <property type="evidence" value="ECO:0007669"/>
    <property type="project" value="UniProtKB-EC"/>
</dbReference>
<keyword evidence="6" id="KW-0479">Metal-binding</keyword>
<keyword evidence="16" id="KW-1185">Reference proteome</keyword>
<evidence type="ECO:0000256" key="7">
    <source>
        <dbReference type="ARBA" id="ARBA00022842"/>
    </source>
</evidence>
<evidence type="ECO:0000256" key="5">
    <source>
        <dbReference type="ARBA" id="ARBA00012895"/>
    </source>
</evidence>
<name>A0A4Q2DW85_9AGAR</name>
<feature type="region of interest" description="Disordered" evidence="12">
    <location>
        <begin position="1"/>
        <end position="32"/>
    </location>
</feature>
<dbReference type="OrthoDB" id="5377392at2759"/>
<comment type="similarity">
    <text evidence="4">Belongs to the TOP6A family.</text>
</comment>
<keyword evidence="10" id="KW-0413">Isomerase</keyword>
<feature type="domain" description="Spo11/DNA topoisomerase VI subunit A N-terminal" evidence="13">
    <location>
        <begin position="169"/>
        <end position="210"/>
    </location>
</feature>
<dbReference type="GO" id="GO:0005524">
    <property type="term" value="F:ATP binding"/>
    <property type="evidence" value="ECO:0007669"/>
    <property type="project" value="InterPro"/>
</dbReference>
<dbReference type="STRING" id="2316362.A0A4Q2DW85"/>
<keyword evidence="9" id="KW-0238">DNA-binding</keyword>
<feature type="region of interest" description="Disordered" evidence="12">
    <location>
        <begin position="63"/>
        <end position="86"/>
    </location>
</feature>
<dbReference type="PRINTS" id="PR01550">
    <property type="entry name" value="TOP6AFAMILY"/>
</dbReference>
<evidence type="ECO:0000256" key="9">
    <source>
        <dbReference type="ARBA" id="ARBA00023125"/>
    </source>
</evidence>
<dbReference type="GO" id="GO:0000228">
    <property type="term" value="C:nuclear chromosome"/>
    <property type="evidence" value="ECO:0007669"/>
    <property type="project" value="TreeGrafter"/>
</dbReference>
<dbReference type="SUPFAM" id="SSF56726">
    <property type="entry name" value="DNA topoisomerase IV, alpha subunit"/>
    <property type="match status" value="1"/>
</dbReference>
<evidence type="ECO:0000256" key="8">
    <source>
        <dbReference type="ARBA" id="ARBA00023029"/>
    </source>
</evidence>
<evidence type="ECO:0000259" key="14">
    <source>
        <dbReference type="Pfam" id="PF21180"/>
    </source>
</evidence>
<keyword evidence="7" id="KW-0460">Magnesium</keyword>